<dbReference type="AlphaFoldDB" id="A0A4Y8KMH2"/>
<dbReference type="EMBL" id="SOHQ01000031">
    <property type="protein sequence ID" value="TFD77447.1"/>
    <property type="molecule type" value="Genomic_DNA"/>
</dbReference>
<sequence length="175" mass="19237">MSLSRKRRKELIRLRKSADELWSHQAEVLERANAVAREAGHQAGVLTREEVVPRVRESYDHYVRPRVDATQSLAQDVRRAVMHDVLPGIGTAIGTVMSVGDVARDARVRAALSRIHLQKPVVVEQKSTGAATYVAIGLAIAAAAGVAYAVWQTFRADDELWVSDEDAEPGSSRED</sequence>
<gene>
    <name evidence="1" type="ORF">E3T53_11555</name>
</gene>
<comment type="caution">
    <text evidence="1">The sequence shown here is derived from an EMBL/GenBank/DDBJ whole genome shotgun (WGS) entry which is preliminary data.</text>
</comment>
<name>A0A4Y8KMH2_9MICO</name>
<dbReference type="RefSeq" id="WP_134173060.1">
    <property type="nucleotide sequence ID" value="NZ_SODI01000001.1"/>
</dbReference>
<keyword evidence="2" id="KW-1185">Reference proteome</keyword>
<proteinExistence type="predicted"/>
<protein>
    <submittedName>
        <fullName evidence="1">Uncharacterized protein</fullName>
    </submittedName>
</protein>
<accession>A0A4Y8KMH2</accession>
<reference evidence="1 2" key="1">
    <citation type="submission" date="2019-03" db="EMBL/GenBank/DDBJ databases">
        <title>Genomics of glacier-inhabiting Cryobacterium strains.</title>
        <authorList>
            <person name="Liu Q."/>
            <person name="Xin Y.-H."/>
        </authorList>
    </citation>
    <scope>NUCLEOTIDE SEQUENCE [LARGE SCALE GENOMIC DNA]</scope>
    <source>
        <strain evidence="1 2">CGMCC 1.4292</strain>
    </source>
</reference>
<evidence type="ECO:0000313" key="1">
    <source>
        <dbReference type="EMBL" id="TFD77447.1"/>
    </source>
</evidence>
<organism evidence="1 2">
    <name type="scientific">Cryobacterium psychrophilum</name>
    <dbReference type="NCBI Taxonomy" id="41988"/>
    <lineage>
        <taxon>Bacteria</taxon>
        <taxon>Bacillati</taxon>
        <taxon>Actinomycetota</taxon>
        <taxon>Actinomycetes</taxon>
        <taxon>Micrococcales</taxon>
        <taxon>Microbacteriaceae</taxon>
        <taxon>Cryobacterium</taxon>
    </lineage>
</organism>
<evidence type="ECO:0000313" key="2">
    <source>
        <dbReference type="Proteomes" id="UP000298218"/>
    </source>
</evidence>
<dbReference type="OrthoDB" id="5123379at2"/>
<dbReference type="Proteomes" id="UP000298218">
    <property type="component" value="Unassembled WGS sequence"/>
</dbReference>